<organism evidence="13 14">
    <name type="scientific">Paradesertivirga mongoliensis</name>
    <dbReference type="NCBI Taxonomy" id="2100740"/>
    <lineage>
        <taxon>Bacteria</taxon>
        <taxon>Pseudomonadati</taxon>
        <taxon>Bacteroidota</taxon>
        <taxon>Sphingobacteriia</taxon>
        <taxon>Sphingobacteriales</taxon>
        <taxon>Sphingobacteriaceae</taxon>
        <taxon>Paradesertivirga</taxon>
    </lineage>
</organism>
<evidence type="ECO:0000313" key="13">
    <source>
        <dbReference type="EMBL" id="MFD2164410.1"/>
    </source>
</evidence>
<comment type="caution">
    <text evidence="13">The sequence shown here is derived from an EMBL/GenBank/DDBJ whole genome shotgun (WGS) entry which is preliminary data.</text>
</comment>
<keyword evidence="10" id="KW-0732">Signal</keyword>
<dbReference type="Pfam" id="PF00593">
    <property type="entry name" value="TonB_dep_Rec_b-barrel"/>
    <property type="match status" value="1"/>
</dbReference>
<sequence>MKICRNWFFFLAFVLSSTIAMAQTTIRGKVIDEKDKESVIGASVVEIDKDGRTVSSFVTDIDGNFAIKNISPSNRLKFSSLGYQPLTVAINSRTVINVSLKPSSRQLTEVVIQGARTFNNGLLNIDPKHNTMATTTINAKDLEELSAQSIDQALQGRMPGVDIGTLSGDPGAGMSIRIRGTSTLNGNTNPLIVVDGMPFETTIPSDFNFGNADEQGFAQLLSISPQDINTITVLRDAASTAMWGSRAANGVLVITTKRGAFSKPQVGYTFRGTMQKQPPTFPLLTGDEYSVLIPEMVRNATGIPMNLTTNKEFSYDPYEPAYFYNYSRNTDWLGTITQVAYSHQHDVSLSGGGEKAQYRVSVGYSDQQGTTIGTGANLIRTRVNLDYNVSSKIRFSSDFSYSHTNTLMNYTNPRGEAYTKMPNMSPYLYDEFGNLTSRYFSPERNIEGQYPNTFNPLAMAEAASSKSIGERLVPSFRLNYNITPALLATMQVRFDINNTKTNNFLPQIATGRPFTEDVVNRASDSDGDQFNTYGQFNLTYSPKFKSENHALTLFSSLQARKNDNISSSMTVSNTASLLFQDPTNGGRTNLNNSLQGSMGVTKDVGAYFSAAYTLLKRYDFNLGFRTDGDSRISPKHRFTTYPSLSAKWHVSDEKFIKNLDYNWIDDISFRVSYGSSGNPPSGSFFSIYRPTSTMNYAGAYMGVAGVLNSNLQITSLRPERTNGLNVGFDLWLFKSRIKVAADAYNNITHDMFLNGLAIPSTSGFSTVSGNNGKMTNSGFELLLQTNPIKSRTWNVNFDFNFASNKNVINEISEFYPRDNGNASSQGNGQYKTFLQLGNPYGSFYGFKTRGVYKDVDATIARDVHGKPIVSPAGETIYMRFNYPSTDYVFQPGDVAYVDVNNDGNINHMDQVYLGNGVPKITGGFGQRIGYKGKLTLTTFFTYRLGFQLVNEAKMNTVNMHSYANQSTAVLRRWRNPGDVTDMPRSLLNAGFNWLGSDRFVEDAGFVRLRQVTLNYTLNQKIVDKIRLKRASAYATVENVYTWTKYTGQNPDVGSRPVTGPFDYPTDNAVTPPARTFVLGLNLGF</sequence>
<dbReference type="Pfam" id="PF13715">
    <property type="entry name" value="CarbopepD_reg_2"/>
    <property type="match status" value="1"/>
</dbReference>
<evidence type="ECO:0000259" key="12">
    <source>
        <dbReference type="Pfam" id="PF07715"/>
    </source>
</evidence>
<dbReference type="InterPro" id="IPR036942">
    <property type="entry name" value="Beta-barrel_TonB_sf"/>
</dbReference>
<feature type="chain" id="PRO_5046401162" evidence="10">
    <location>
        <begin position="23"/>
        <end position="1084"/>
    </location>
</feature>
<keyword evidence="5 9" id="KW-0798">TonB box</keyword>
<dbReference type="InterPro" id="IPR000531">
    <property type="entry name" value="Beta-barrel_TonB"/>
</dbReference>
<dbReference type="RefSeq" id="WP_255901783.1">
    <property type="nucleotide sequence ID" value="NZ_JAFMZO010000002.1"/>
</dbReference>
<feature type="domain" description="TonB-dependent receptor-like beta-barrel" evidence="11">
    <location>
        <begin position="529"/>
        <end position="856"/>
    </location>
</feature>
<dbReference type="InterPro" id="IPR037066">
    <property type="entry name" value="Plug_dom_sf"/>
</dbReference>
<keyword evidence="6 8" id="KW-0472">Membrane</keyword>
<dbReference type="EMBL" id="JBHUHZ010000004">
    <property type="protein sequence ID" value="MFD2164410.1"/>
    <property type="molecule type" value="Genomic_DNA"/>
</dbReference>
<dbReference type="InterPro" id="IPR023996">
    <property type="entry name" value="TonB-dep_OMP_SusC/RagA"/>
</dbReference>
<keyword evidence="3 8" id="KW-1134">Transmembrane beta strand</keyword>
<evidence type="ECO:0000256" key="10">
    <source>
        <dbReference type="SAM" id="SignalP"/>
    </source>
</evidence>
<gene>
    <name evidence="13" type="ORF">ACFSJU_18535</name>
</gene>
<dbReference type="InterPro" id="IPR012910">
    <property type="entry name" value="Plug_dom"/>
</dbReference>
<dbReference type="Gene3D" id="2.60.40.1120">
    <property type="entry name" value="Carboxypeptidase-like, regulatory domain"/>
    <property type="match status" value="1"/>
</dbReference>
<proteinExistence type="inferred from homology"/>
<evidence type="ECO:0000256" key="1">
    <source>
        <dbReference type="ARBA" id="ARBA00004571"/>
    </source>
</evidence>
<dbReference type="Pfam" id="PF07715">
    <property type="entry name" value="Plug"/>
    <property type="match status" value="1"/>
</dbReference>
<evidence type="ECO:0000256" key="3">
    <source>
        <dbReference type="ARBA" id="ARBA00022452"/>
    </source>
</evidence>
<dbReference type="InterPro" id="IPR008969">
    <property type="entry name" value="CarboxyPept-like_regulatory"/>
</dbReference>
<comment type="subcellular location">
    <subcellularLocation>
        <location evidence="1 8">Cell outer membrane</location>
        <topology evidence="1 8">Multi-pass membrane protein</topology>
    </subcellularLocation>
</comment>
<dbReference type="SUPFAM" id="SSF56935">
    <property type="entry name" value="Porins"/>
    <property type="match status" value="1"/>
</dbReference>
<reference evidence="14" key="1">
    <citation type="journal article" date="2019" name="Int. J. Syst. Evol. Microbiol.">
        <title>The Global Catalogue of Microorganisms (GCM) 10K type strain sequencing project: providing services to taxonomists for standard genome sequencing and annotation.</title>
        <authorList>
            <consortium name="The Broad Institute Genomics Platform"/>
            <consortium name="The Broad Institute Genome Sequencing Center for Infectious Disease"/>
            <person name="Wu L."/>
            <person name="Ma J."/>
        </authorList>
    </citation>
    <scope>NUCLEOTIDE SEQUENCE [LARGE SCALE GENOMIC DNA]</scope>
    <source>
        <strain evidence="14">KCTC 42217</strain>
    </source>
</reference>
<name>A0ABW4ZRI5_9SPHI</name>
<dbReference type="NCBIfam" id="TIGR04056">
    <property type="entry name" value="OMP_RagA_SusC"/>
    <property type="match status" value="1"/>
</dbReference>
<dbReference type="PROSITE" id="PS52016">
    <property type="entry name" value="TONB_DEPENDENT_REC_3"/>
    <property type="match status" value="1"/>
</dbReference>
<evidence type="ECO:0000256" key="7">
    <source>
        <dbReference type="ARBA" id="ARBA00023237"/>
    </source>
</evidence>
<protein>
    <submittedName>
        <fullName evidence="13">SusC/RagA family TonB-linked outer membrane protein</fullName>
    </submittedName>
</protein>
<dbReference type="InterPro" id="IPR039426">
    <property type="entry name" value="TonB-dep_rcpt-like"/>
</dbReference>
<dbReference type="InterPro" id="IPR023997">
    <property type="entry name" value="TonB-dep_OMP_SusC/RagA_CS"/>
</dbReference>
<keyword evidence="7 8" id="KW-0998">Cell outer membrane</keyword>
<dbReference type="NCBIfam" id="TIGR04057">
    <property type="entry name" value="SusC_RagA_signa"/>
    <property type="match status" value="1"/>
</dbReference>
<accession>A0ABW4ZRI5</accession>
<evidence type="ECO:0000256" key="5">
    <source>
        <dbReference type="ARBA" id="ARBA00023077"/>
    </source>
</evidence>
<keyword evidence="2 8" id="KW-0813">Transport</keyword>
<keyword evidence="4 8" id="KW-0812">Transmembrane</keyword>
<evidence type="ECO:0000256" key="9">
    <source>
        <dbReference type="RuleBase" id="RU003357"/>
    </source>
</evidence>
<evidence type="ECO:0000256" key="2">
    <source>
        <dbReference type="ARBA" id="ARBA00022448"/>
    </source>
</evidence>
<feature type="signal peptide" evidence="10">
    <location>
        <begin position="1"/>
        <end position="22"/>
    </location>
</feature>
<dbReference type="Gene3D" id="2.40.170.20">
    <property type="entry name" value="TonB-dependent receptor, beta-barrel domain"/>
    <property type="match status" value="1"/>
</dbReference>
<evidence type="ECO:0000256" key="4">
    <source>
        <dbReference type="ARBA" id="ARBA00022692"/>
    </source>
</evidence>
<dbReference type="Gene3D" id="2.170.130.10">
    <property type="entry name" value="TonB-dependent receptor, plug domain"/>
    <property type="match status" value="1"/>
</dbReference>
<evidence type="ECO:0000256" key="8">
    <source>
        <dbReference type="PROSITE-ProRule" id="PRU01360"/>
    </source>
</evidence>
<comment type="similarity">
    <text evidence="8 9">Belongs to the TonB-dependent receptor family.</text>
</comment>
<evidence type="ECO:0000259" key="11">
    <source>
        <dbReference type="Pfam" id="PF00593"/>
    </source>
</evidence>
<dbReference type="Proteomes" id="UP001597387">
    <property type="component" value="Unassembled WGS sequence"/>
</dbReference>
<evidence type="ECO:0000313" key="14">
    <source>
        <dbReference type="Proteomes" id="UP001597387"/>
    </source>
</evidence>
<evidence type="ECO:0000256" key="6">
    <source>
        <dbReference type="ARBA" id="ARBA00023136"/>
    </source>
</evidence>
<dbReference type="SUPFAM" id="SSF49464">
    <property type="entry name" value="Carboxypeptidase regulatory domain-like"/>
    <property type="match status" value="1"/>
</dbReference>
<feature type="domain" description="TonB-dependent receptor plug" evidence="12">
    <location>
        <begin position="130"/>
        <end position="251"/>
    </location>
</feature>
<keyword evidence="14" id="KW-1185">Reference proteome</keyword>